<evidence type="ECO:0000256" key="1">
    <source>
        <dbReference type="ARBA" id="ARBA00007422"/>
    </source>
</evidence>
<dbReference type="InterPro" id="IPR000652">
    <property type="entry name" value="Triosephosphate_isomerase"/>
</dbReference>
<dbReference type="Pfam" id="PF00121">
    <property type="entry name" value="TIM"/>
    <property type="match status" value="1"/>
</dbReference>
<protein>
    <recommendedName>
        <fullName evidence="3">Triosephosphate isomerase</fullName>
        <ecNumber evidence="3">5.3.1.1</ecNumber>
    </recommendedName>
</protein>
<comment type="caution">
    <text evidence="4">The sequence shown here is derived from an EMBL/GenBank/DDBJ whole genome shotgun (WGS) entry which is preliminary data.</text>
</comment>
<comment type="subunit">
    <text evidence="3">Homodimer.</text>
</comment>
<dbReference type="PANTHER" id="PTHR21139:SF42">
    <property type="entry name" value="TRIOSEPHOSPHATE ISOMERASE"/>
    <property type="match status" value="1"/>
</dbReference>
<dbReference type="GO" id="GO:0004807">
    <property type="term" value="F:triose-phosphate isomerase activity"/>
    <property type="evidence" value="ECO:0007669"/>
    <property type="project" value="UniProtKB-EC"/>
</dbReference>
<dbReference type="PANTHER" id="PTHR21139">
    <property type="entry name" value="TRIOSEPHOSPHATE ISOMERASE"/>
    <property type="match status" value="1"/>
</dbReference>
<evidence type="ECO:0000256" key="3">
    <source>
        <dbReference type="RuleBase" id="RU363013"/>
    </source>
</evidence>
<dbReference type="InterPro" id="IPR013785">
    <property type="entry name" value="Aldolase_TIM"/>
</dbReference>
<comment type="similarity">
    <text evidence="1 3">Belongs to the triosephosphate isomerase family.</text>
</comment>
<evidence type="ECO:0000313" key="4">
    <source>
        <dbReference type="EMBL" id="OGN34343.1"/>
    </source>
</evidence>
<dbReference type="Proteomes" id="UP000177745">
    <property type="component" value="Unassembled WGS sequence"/>
</dbReference>
<dbReference type="EC" id="5.3.1.1" evidence="3"/>
<dbReference type="GO" id="GO:0005829">
    <property type="term" value="C:cytosol"/>
    <property type="evidence" value="ECO:0007669"/>
    <property type="project" value="TreeGrafter"/>
</dbReference>
<organism evidence="4 5">
    <name type="scientific">Candidatus Yanofskybacteria bacterium RIFCSPLOWO2_12_FULL_43_11b</name>
    <dbReference type="NCBI Taxonomy" id="1802710"/>
    <lineage>
        <taxon>Bacteria</taxon>
        <taxon>Candidatus Yanofskyibacteriota</taxon>
    </lineage>
</organism>
<evidence type="ECO:0000256" key="2">
    <source>
        <dbReference type="ARBA" id="ARBA00023235"/>
    </source>
</evidence>
<dbReference type="PROSITE" id="PS51440">
    <property type="entry name" value="TIM_2"/>
    <property type="match status" value="1"/>
</dbReference>
<keyword evidence="3" id="KW-0312">Gluconeogenesis</keyword>
<dbReference type="InterPro" id="IPR035990">
    <property type="entry name" value="TIM_sf"/>
</dbReference>
<reference evidence="4 5" key="1">
    <citation type="journal article" date="2016" name="Nat. Commun.">
        <title>Thousands of microbial genomes shed light on interconnected biogeochemical processes in an aquifer system.</title>
        <authorList>
            <person name="Anantharaman K."/>
            <person name="Brown C.T."/>
            <person name="Hug L.A."/>
            <person name="Sharon I."/>
            <person name="Castelle C.J."/>
            <person name="Probst A.J."/>
            <person name="Thomas B.C."/>
            <person name="Singh A."/>
            <person name="Wilkins M.J."/>
            <person name="Karaoz U."/>
            <person name="Brodie E.L."/>
            <person name="Williams K.H."/>
            <person name="Hubbard S.S."/>
            <person name="Banfield J.F."/>
        </authorList>
    </citation>
    <scope>NUCLEOTIDE SEQUENCE [LARGE SCALE GENOMIC DNA]</scope>
</reference>
<comment type="subcellular location">
    <subcellularLocation>
        <location evidence="3">Cytoplasm</location>
    </subcellularLocation>
</comment>
<dbReference type="CDD" id="cd00311">
    <property type="entry name" value="TIM"/>
    <property type="match status" value="1"/>
</dbReference>
<comment type="pathway">
    <text evidence="3">Carbohydrate degradation; glycolysis; D-glyceraldehyde 3-phosphate from glycerone phosphate: step 1/1.</text>
</comment>
<dbReference type="UniPathway" id="UPA00138"/>
<dbReference type="SUPFAM" id="SSF51351">
    <property type="entry name" value="Triosephosphate isomerase (TIM)"/>
    <property type="match status" value="1"/>
</dbReference>
<proteinExistence type="inferred from homology"/>
<keyword evidence="3" id="KW-0963">Cytoplasm</keyword>
<keyword evidence="2 3" id="KW-0413">Isomerase</keyword>
<dbReference type="Gene3D" id="3.20.20.70">
    <property type="entry name" value="Aldolase class I"/>
    <property type="match status" value="1"/>
</dbReference>
<comment type="catalytic activity">
    <reaction evidence="3">
        <text>D-glyceraldehyde 3-phosphate = dihydroxyacetone phosphate</text>
        <dbReference type="Rhea" id="RHEA:18585"/>
        <dbReference type="ChEBI" id="CHEBI:57642"/>
        <dbReference type="ChEBI" id="CHEBI:59776"/>
        <dbReference type="EC" id="5.3.1.1"/>
    </reaction>
</comment>
<accession>A0A1F8H9T5</accession>
<dbReference type="UniPathway" id="UPA00109">
    <property type="reaction ID" value="UER00189"/>
</dbReference>
<gene>
    <name evidence="4" type="ORF">A3G51_00315</name>
</gene>
<dbReference type="GO" id="GO:0006094">
    <property type="term" value="P:gluconeogenesis"/>
    <property type="evidence" value="ECO:0007669"/>
    <property type="project" value="UniProtKB-UniPathway"/>
</dbReference>
<name>A0A1F8H9T5_9BACT</name>
<dbReference type="EMBL" id="MGKY01000002">
    <property type="protein sequence ID" value="OGN34343.1"/>
    <property type="molecule type" value="Genomic_DNA"/>
</dbReference>
<dbReference type="GO" id="GO:0019563">
    <property type="term" value="P:glycerol catabolic process"/>
    <property type="evidence" value="ECO:0007669"/>
    <property type="project" value="TreeGrafter"/>
</dbReference>
<keyword evidence="3" id="KW-0324">Glycolysis</keyword>
<sequence>MDKKYIVANWKMNPQTWAEAEQILDFVDDYLGSLGESKEFSLIFCPPFVFLEEAGKVLKTSHFEHEAFLGAQDIFWEDTGADTGEISGPMLNKLGAEYVIVGHSERRWKLGEPDETVNKKLKAILRNAMVPIVCVGERVRDGNFKEFLKEQVEKTFAGLTPDDIGKCIIAYEPVWAISSNPGARPDTPESAIESIHMIREVLIGNWKLEIGNLPKVLYGGSVTSKNAADFIGQKEIDGILVGGASVNKDEFVKILSQI</sequence>
<dbReference type="GO" id="GO:0046166">
    <property type="term" value="P:glyceraldehyde-3-phosphate biosynthetic process"/>
    <property type="evidence" value="ECO:0007669"/>
    <property type="project" value="TreeGrafter"/>
</dbReference>
<dbReference type="GO" id="GO:0006096">
    <property type="term" value="P:glycolytic process"/>
    <property type="evidence" value="ECO:0007669"/>
    <property type="project" value="UniProtKB-UniPathway"/>
</dbReference>
<dbReference type="AlphaFoldDB" id="A0A1F8H9T5"/>
<comment type="pathway">
    <text evidence="3">Carbohydrate biosynthesis; gluconeogenesis.</text>
</comment>
<evidence type="ECO:0000313" key="5">
    <source>
        <dbReference type="Proteomes" id="UP000177745"/>
    </source>
</evidence>